<sequence length="120" mass="13043">MTAAATEVGRGRRRLIGGALLAAIVVLCAAIFLVTTPRGEPYRLMTHCGITGLVHEGRWYERVGGSLTDEDGVNPPRGWDNPWQDGRLRISDDSVVFTDWAGHGESFTLRADPSPAPPCR</sequence>
<name>A0A502CWT3_9MICO</name>
<dbReference type="OrthoDB" id="3692307at2"/>
<evidence type="ECO:0000256" key="1">
    <source>
        <dbReference type="SAM" id="Phobius"/>
    </source>
</evidence>
<feature type="transmembrane region" description="Helical" evidence="1">
    <location>
        <begin position="15"/>
        <end position="35"/>
    </location>
</feature>
<keyword evidence="1" id="KW-0812">Transmembrane</keyword>
<reference evidence="2 3" key="1">
    <citation type="journal article" date="2019" name="Environ. Microbiol.">
        <title>Species interactions and distinct microbial communities in high Arctic permafrost affected cryosols are associated with the CH4 and CO2 gas fluxes.</title>
        <authorList>
            <person name="Altshuler I."/>
            <person name="Hamel J."/>
            <person name="Turney S."/>
            <person name="Magnuson E."/>
            <person name="Levesque R."/>
            <person name="Greer C."/>
            <person name="Whyte L.G."/>
        </authorList>
    </citation>
    <scope>NUCLEOTIDE SEQUENCE [LARGE SCALE GENOMIC DNA]</scope>
    <source>
        <strain evidence="2 3">S9.3A</strain>
    </source>
</reference>
<evidence type="ECO:0000313" key="2">
    <source>
        <dbReference type="EMBL" id="TPG18055.1"/>
    </source>
</evidence>
<proteinExistence type="predicted"/>
<dbReference type="AlphaFoldDB" id="A0A502CWT3"/>
<keyword evidence="1" id="KW-1133">Transmembrane helix</keyword>
<accession>A0A502CWT3</accession>
<keyword evidence="3" id="KW-1185">Reference proteome</keyword>
<evidence type="ECO:0000313" key="3">
    <source>
        <dbReference type="Proteomes" id="UP000317722"/>
    </source>
</evidence>
<gene>
    <name evidence="2" type="ORF">EAH86_06490</name>
</gene>
<dbReference type="RefSeq" id="WP_140737901.1">
    <property type="nucleotide sequence ID" value="NZ_RCZM01000002.1"/>
</dbReference>
<protein>
    <submittedName>
        <fullName evidence="2">Uncharacterized protein</fullName>
    </submittedName>
</protein>
<organism evidence="2 3">
    <name type="scientific">Pedococcus bigeumensis</name>
    <dbReference type="NCBI Taxonomy" id="433644"/>
    <lineage>
        <taxon>Bacteria</taxon>
        <taxon>Bacillati</taxon>
        <taxon>Actinomycetota</taxon>
        <taxon>Actinomycetes</taxon>
        <taxon>Micrococcales</taxon>
        <taxon>Intrasporangiaceae</taxon>
        <taxon>Pedococcus</taxon>
    </lineage>
</organism>
<keyword evidence="1" id="KW-0472">Membrane</keyword>
<dbReference type="Proteomes" id="UP000317722">
    <property type="component" value="Unassembled WGS sequence"/>
</dbReference>
<dbReference type="EMBL" id="RCZM01000002">
    <property type="protein sequence ID" value="TPG18055.1"/>
    <property type="molecule type" value="Genomic_DNA"/>
</dbReference>
<comment type="caution">
    <text evidence="2">The sequence shown here is derived from an EMBL/GenBank/DDBJ whole genome shotgun (WGS) entry which is preliminary data.</text>
</comment>